<protein>
    <submittedName>
        <fullName evidence="2">Uncharacterized protein</fullName>
    </submittedName>
</protein>
<comment type="caution">
    <text evidence="2">The sequence shown here is derived from an EMBL/GenBank/DDBJ whole genome shotgun (WGS) entry which is preliminary data.</text>
</comment>
<dbReference type="PANTHER" id="PTHR38049">
    <property type="entry name" value="RICIN B LECTIN DOMAIN-CONTAINING PROTEIN"/>
    <property type="match status" value="1"/>
</dbReference>
<sequence>MVFGILSAVAAAPAIVGTTEAIRLGQRKNQREEHRGRKNNLSVTLLRRSPRRIQFDGALIVLKDNKLYVDARKDAPGNKRYHPVTSYYLAWPHGDTAEEWKKLGYARGEGYVTTINDENFLNWIYVDGETHEVKYGVRAEAEPHKVGPWDCTKVERRLTFEGWEGFVAVEEEEGSDLWALYFDCSDDGLRREGQPGRQGKMILQLEVWRKEMRRERYDAVHERFERLDLREEQEEKTQTREPITVAADFESRLQLQRDVAKQTQTTDFEKKLQQQRELGKNIFTK</sequence>
<evidence type="ECO:0000313" key="2">
    <source>
        <dbReference type="EMBL" id="TKA75901.1"/>
    </source>
</evidence>
<dbReference type="Proteomes" id="UP000309340">
    <property type="component" value="Unassembled WGS sequence"/>
</dbReference>
<name>A0A4U0XHZ4_9PEZI</name>
<keyword evidence="1" id="KW-0732">Signal</keyword>
<gene>
    <name evidence="2" type="ORF">B0A55_07210</name>
</gene>
<accession>A0A4U0XHZ4</accession>
<dbReference type="PANTHER" id="PTHR38049:SF2">
    <property type="entry name" value="RICIN B LECTIN DOMAIN-CONTAINING PROTEIN"/>
    <property type="match status" value="1"/>
</dbReference>
<keyword evidence="3" id="KW-1185">Reference proteome</keyword>
<feature type="signal peptide" evidence="1">
    <location>
        <begin position="1"/>
        <end position="21"/>
    </location>
</feature>
<proteinExistence type="predicted"/>
<feature type="chain" id="PRO_5020512683" evidence="1">
    <location>
        <begin position="22"/>
        <end position="285"/>
    </location>
</feature>
<organism evidence="2 3">
    <name type="scientific">Friedmanniomyces simplex</name>
    <dbReference type="NCBI Taxonomy" id="329884"/>
    <lineage>
        <taxon>Eukaryota</taxon>
        <taxon>Fungi</taxon>
        <taxon>Dikarya</taxon>
        <taxon>Ascomycota</taxon>
        <taxon>Pezizomycotina</taxon>
        <taxon>Dothideomycetes</taxon>
        <taxon>Dothideomycetidae</taxon>
        <taxon>Mycosphaerellales</taxon>
        <taxon>Teratosphaeriaceae</taxon>
        <taxon>Friedmanniomyces</taxon>
    </lineage>
</organism>
<evidence type="ECO:0000256" key="1">
    <source>
        <dbReference type="SAM" id="SignalP"/>
    </source>
</evidence>
<dbReference type="EMBL" id="NAJQ01000179">
    <property type="protein sequence ID" value="TKA75901.1"/>
    <property type="molecule type" value="Genomic_DNA"/>
</dbReference>
<evidence type="ECO:0000313" key="3">
    <source>
        <dbReference type="Proteomes" id="UP000309340"/>
    </source>
</evidence>
<dbReference type="AlphaFoldDB" id="A0A4U0XHZ4"/>
<dbReference type="OrthoDB" id="3928002at2759"/>
<reference evidence="2 3" key="1">
    <citation type="submission" date="2017-03" db="EMBL/GenBank/DDBJ databases">
        <title>Genomes of endolithic fungi from Antarctica.</title>
        <authorList>
            <person name="Coleine C."/>
            <person name="Masonjones S."/>
            <person name="Stajich J.E."/>
        </authorList>
    </citation>
    <scope>NUCLEOTIDE SEQUENCE [LARGE SCALE GENOMIC DNA]</scope>
    <source>
        <strain evidence="2 3">CCFEE 5184</strain>
    </source>
</reference>